<evidence type="ECO:0000259" key="9">
    <source>
        <dbReference type="Pfam" id="PF07687"/>
    </source>
</evidence>
<dbReference type="NCBIfam" id="TIGR01902">
    <property type="entry name" value="dapE-lys-deAc"/>
    <property type="match status" value="1"/>
</dbReference>
<evidence type="ECO:0000256" key="3">
    <source>
        <dbReference type="ARBA" id="ARBA00022723"/>
    </source>
</evidence>
<evidence type="ECO:0000256" key="7">
    <source>
        <dbReference type="ARBA" id="ARBA00023285"/>
    </source>
</evidence>
<keyword evidence="1 8" id="KW-0963">Cytoplasm</keyword>
<dbReference type="PANTHER" id="PTHR43808">
    <property type="entry name" value="ACETYLORNITHINE DEACETYLASE"/>
    <property type="match status" value="1"/>
</dbReference>
<protein>
    <recommendedName>
        <fullName evidence="8">Putative [LysW]-lysine/[LysW]-ornithine hydrolase</fullName>
        <ecNumber evidence="8">3.5.1.130</ecNumber>
        <ecNumber evidence="8">3.5.1.132</ecNumber>
    </recommendedName>
</protein>
<dbReference type="Pfam" id="PF07687">
    <property type="entry name" value="M20_dimer"/>
    <property type="match status" value="1"/>
</dbReference>
<dbReference type="GO" id="GO:0016811">
    <property type="term" value="F:hydrolase activity, acting on carbon-nitrogen (but not peptide) bonds, in linear amides"/>
    <property type="evidence" value="ECO:0007669"/>
    <property type="project" value="UniProtKB-UniRule"/>
</dbReference>
<dbReference type="AlphaFoldDB" id="A0A2R6AX87"/>
<comment type="similarity">
    <text evidence="8">Belongs to the peptidase M20A family. LysK subfamily.</text>
</comment>
<comment type="subcellular location">
    <subcellularLocation>
        <location evidence="8">Cytoplasm</location>
    </subcellularLocation>
</comment>
<dbReference type="EC" id="3.5.1.130" evidence="8"/>
<dbReference type="EC" id="3.5.1.132" evidence="8"/>
<dbReference type="InterPro" id="IPR001261">
    <property type="entry name" value="ArgE/DapE_CS"/>
</dbReference>
<feature type="binding site" evidence="8">
    <location>
        <position position="131"/>
    </location>
    <ligand>
        <name>Zn(2+)</name>
        <dbReference type="ChEBI" id="CHEBI:29105"/>
        <label>2</label>
    </ligand>
</feature>
<dbReference type="InterPro" id="IPR010175">
    <property type="entry name" value="LysK"/>
</dbReference>
<feature type="active site" description="Proton acceptor" evidence="8">
    <location>
        <position position="130"/>
    </location>
</feature>
<comment type="catalytic activity">
    <reaction evidence="8">
        <text>[amino-group carrier protein]-C-terminal-gamma-(L-lysyl)-L-glutamate + H2O = [amino-group carrier protein]-C-terminal-L-glutamate + L-lysine</text>
        <dbReference type="Rhea" id="RHEA:48684"/>
        <dbReference type="Rhea" id="RHEA-COMP:9693"/>
        <dbReference type="Rhea" id="RHEA-COMP:9715"/>
        <dbReference type="ChEBI" id="CHEBI:15377"/>
        <dbReference type="ChEBI" id="CHEBI:32551"/>
        <dbReference type="ChEBI" id="CHEBI:78525"/>
        <dbReference type="ChEBI" id="CHEBI:78526"/>
        <dbReference type="EC" id="3.5.1.130"/>
    </reaction>
</comment>
<dbReference type="GO" id="GO:0050897">
    <property type="term" value="F:cobalt ion binding"/>
    <property type="evidence" value="ECO:0007669"/>
    <property type="project" value="UniProtKB-UniRule"/>
</dbReference>
<dbReference type="InterPro" id="IPR050072">
    <property type="entry name" value="Peptidase_M20A"/>
</dbReference>
<dbReference type="InterPro" id="IPR011650">
    <property type="entry name" value="Peptidase_M20_dimer"/>
</dbReference>
<proteinExistence type="inferred from homology"/>
<reference evidence="10 11" key="1">
    <citation type="submission" date="2017-04" db="EMBL/GenBank/DDBJ databases">
        <title>Novel microbial lineages endemic to geothermal iron-oxide mats fill important gaps in the evolutionary history of Archaea.</title>
        <authorList>
            <person name="Jay Z.J."/>
            <person name="Beam J.P."/>
            <person name="Dlakic M."/>
            <person name="Rusch D.B."/>
            <person name="Kozubal M.A."/>
            <person name="Inskeep W.P."/>
        </authorList>
    </citation>
    <scope>NUCLEOTIDE SEQUENCE [LARGE SCALE GENOMIC DNA]</scope>
    <source>
        <strain evidence="10">OSP_D</strain>
    </source>
</reference>
<evidence type="ECO:0000256" key="4">
    <source>
        <dbReference type="ARBA" id="ARBA00022801"/>
    </source>
</evidence>
<dbReference type="SUPFAM" id="SSF53187">
    <property type="entry name" value="Zn-dependent exopeptidases"/>
    <property type="match status" value="1"/>
</dbReference>
<evidence type="ECO:0000313" key="10">
    <source>
        <dbReference type="EMBL" id="PSN90999.1"/>
    </source>
</evidence>
<keyword evidence="2 8" id="KW-0028">Amino-acid biosynthesis</keyword>
<evidence type="ECO:0000256" key="5">
    <source>
        <dbReference type="ARBA" id="ARBA00022833"/>
    </source>
</evidence>
<evidence type="ECO:0000256" key="8">
    <source>
        <dbReference type="HAMAP-Rule" id="MF_01120"/>
    </source>
</evidence>
<name>A0A2R6AX87_9ARCH</name>
<feature type="binding site" evidence="8">
    <location>
        <position position="91"/>
    </location>
    <ligand>
        <name>Zn(2+)</name>
        <dbReference type="ChEBI" id="CHEBI:29105"/>
        <label>1</label>
    </ligand>
</feature>
<evidence type="ECO:0000256" key="1">
    <source>
        <dbReference type="ARBA" id="ARBA00022490"/>
    </source>
</evidence>
<comment type="cofactor">
    <cofactor evidence="8">
        <name>Zn(2+)</name>
        <dbReference type="ChEBI" id="CHEBI:29105"/>
    </cofactor>
    <cofactor evidence="8">
        <name>Co(2+)</name>
        <dbReference type="ChEBI" id="CHEBI:48828"/>
    </cofactor>
    <text evidence="8">Binds 2 Zn(2+) or Co(2+) ions per subunit.</text>
</comment>
<dbReference type="GO" id="GO:0042450">
    <property type="term" value="P:L-arginine biosynthetic process via ornithine"/>
    <property type="evidence" value="ECO:0007669"/>
    <property type="project" value="UniProtKB-UniRule"/>
</dbReference>
<comment type="pathway">
    <text evidence="8">Amino-acid biosynthesis; L-lysine biosynthesis via AAA pathway; L-lysine from L-alpha-aminoadipate (Thermus route): step 5/5.</text>
</comment>
<dbReference type="Gene3D" id="3.40.630.10">
    <property type="entry name" value="Zn peptidases"/>
    <property type="match status" value="1"/>
</dbReference>
<feature type="binding site" evidence="8">
    <location>
        <position position="344"/>
    </location>
    <ligand>
        <name>Zn(2+)</name>
        <dbReference type="ChEBI" id="CHEBI:29105"/>
        <label>2</label>
    </ligand>
</feature>
<feature type="binding site" evidence="8">
    <location>
        <position position="91"/>
    </location>
    <ligand>
        <name>Zn(2+)</name>
        <dbReference type="ChEBI" id="CHEBI:29105"/>
        <label>2</label>
    </ligand>
</feature>
<evidence type="ECO:0000256" key="6">
    <source>
        <dbReference type="ARBA" id="ARBA00023154"/>
    </source>
</evidence>
<accession>A0A2R6AX87</accession>
<dbReference type="UniPathway" id="UPA00068"/>
<dbReference type="GO" id="GO:0005737">
    <property type="term" value="C:cytoplasm"/>
    <property type="evidence" value="ECO:0007669"/>
    <property type="project" value="UniProtKB-SubCell"/>
</dbReference>
<dbReference type="Pfam" id="PF01546">
    <property type="entry name" value="Peptidase_M20"/>
    <property type="match status" value="1"/>
</dbReference>
<dbReference type="Gene3D" id="3.30.70.360">
    <property type="match status" value="1"/>
</dbReference>
<dbReference type="PROSITE" id="PS00758">
    <property type="entry name" value="ARGE_DAPE_CPG2_1"/>
    <property type="match status" value="1"/>
</dbReference>
<comment type="function">
    <text evidence="8">Catalyzes the release of L-lysine from [LysW]-gamma-L-lysine and the release of L-ornithine from [LysW]-L-ornithine.</text>
</comment>
<comment type="pathway">
    <text evidence="8">Amino-acid biosynthesis; L-arginine biosynthesis.</text>
</comment>
<dbReference type="HAMAP" id="MF_01120">
    <property type="entry name" value="LysK"/>
    <property type="match status" value="1"/>
</dbReference>
<evidence type="ECO:0000256" key="2">
    <source>
        <dbReference type="ARBA" id="ARBA00022605"/>
    </source>
</evidence>
<dbReference type="InterPro" id="IPR036264">
    <property type="entry name" value="Bact_exopeptidase_dim_dom"/>
</dbReference>
<comment type="catalytic activity">
    <reaction evidence="8">
        <text>[amino-group carrier protein]-C-terminal-gamma-(L-ornithyl)-L-glutamate + H2O = [amino-group carrier protein]-C-terminal-L-glutamate + L-ornithine</text>
        <dbReference type="Rhea" id="RHEA:52676"/>
        <dbReference type="Rhea" id="RHEA-COMP:9693"/>
        <dbReference type="Rhea" id="RHEA-COMP:13328"/>
        <dbReference type="ChEBI" id="CHEBI:15377"/>
        <dbReference type="ChEBI" id="CHEBI:46911"/>
        <dbReference type="ChEBI" id="CHEBI:78525"/>
        <dbReference type="ChEBI" id="CHEBI:136763"/>
        <dbReference type="EC" id="3.5.1.132"/>
    </reaction>
</comment>
<keyword evidence="8" id="KW-0055">Arginine biosynthesis</keyword>
<dbReference type="Proteomes" id="UP000240322">
    <property type="component" value="Unassembled WGS sequence"/>
</dbReference>
<organism evidence="10 11">
    <name type="scientific">Candidatus Marsarchaeota G2 archaeon OSP_D</name>
    <dbReference type="NCBI Taxonomy" id="1978157"/>
    <lineage>
        <taxon>Archaea</taxon>
        <taxon>Candidatus Marsarchaeota</taxon>
        <taxon>Candidatus Marsarchaeota group 2</taxon>
    </lineage>
</organism>
<feature type="binding site" evidence="8">
    <location>
        <position position="154"/>
    </location>
    <ligand>
        <name>Zn(2+)</name>
        <dbReference type="ChEBI" id="CHEBI:29105"/>
        <label>1</label>
    </ligand>
</feature>
<sequence length="374" mass="41158">MSTELDDRARFAFELISTYSPSGEEEGVSRLLVERLSSKGLKVGVDSVGNVISEVGDGDYTVLLCGHMDTVAGWVEPRLEGGVVYGRGAVDAKGALLSLAYAFEDYAHSLEREKGFENRLRVVFAGVVQEEGDSRGIKRLIRDGLKAHAAVFGEPSGVNRLAVGYRGHVPFKASFETPEAHASAPWLTANSAEVAYEFYQKLKSAWRCESERMVECVSVALTGINTFTQHNVIPGRTVLNLDIRVPVGVTTTDVLNTVKRILSEYTTDNNGDVRVNYEFGEVTEPYKVDLTSKIVRSFTRTMIKEGVGRPEFLVKSGTGDMNTYSQAFNTECVSYGPGDPRLSHTLREKVELRDMLHCSKIVHDALLEYATLLG</sequence>
<feature type="binding site" evidence="8">
    <location>
        <position position="67"/>
    </location>
    <ligand>
        <name>Zn(2+)</name>
        <dbReference type="ChEBI" id="CHEBI:29105"/>
        <label>1</label>
    </ligand>
</feature>
<comment type="caution">
    <text evidence="10">The sequence shown here is derived from an EMBL/GenBank/DDBJ whole genome shotgun (WGS) entry which is preliminary data.</text>
</comment>
<keyword evidence="3 8" id="KW-0479">Metal-binding</keyword>
<dbReference type="GO" id="GO:0019878">
    <property type="term" value="P:lysine biosynthetic process via aminoadipic acid"/>
    <property type="evidence" value="ECO:0007669"/>
    <property type="project" value="UniProtKB-UniRule"/>
</dbReference>
<keyword evidence="4 8" id="KW-0378">Hydrolase</keyword>
<dbReference type="SUPFAM" id="SSF55031">
    <property type="entry name" value="Bacterial exopeptidase dimerisation domain"/>
    <property type="match status" value="1"/>
</dbReference>
<dbReference type="EMBL" id="NEXE01000038">
    <property type="protein sequence ID" value="PSN90999.1"/>
    <property type="molecule type" value="Genomic_DNA"/>
</dbReference>
<keyword evidence="7 8" id="KW-0170">Cobalt</keyword>
<feature type="active site" evidence="8">
    <location>
        <position position="69"/>
    </location>
</feature>
<feature type="domain" description="Peptidase M20 dimerisation" evidence="9">
    <location>
        <begin position="164"/>
        <end position="264"/>
    </location>
</feature>
<dbReference type="InterPro" id="IPR002933">
    <property type="entry name" value="Peptidase_M20"/>
</dbReference>
<dbReference type="PANTHER" id="PTHR43808:SF28">
    <property type="entry name" value="[LYSW]-LYSINE_[LYSW]-ORNITHINE HYDROLASE"/>
    <property type="match status" value="1"/>
</dbReference>
<keyword evidence="5 8" id="KW-0862">Zinc</keyword>
<evidence type="ECO:0000313" key="11">
    <source>
        <dbReference type="Proteomes" id="UP000240322"/>
    </source>
</evidence>
<gene>
    <name evidence="8" type="primary">lysK</name>
    <name evidence="10" type="ORF">B9Q03_05325</name>
</gene>
<keyword evidence="6 8" id="KW-0457">Lysine biosynthesis</keyword>
<dbReference type="UniPathway" id="UPA00033">
    <property type="reaction ID" value="UER00039"/>
</dbReference>
<dbReference type="GO" id="GO:0008270">
    <property type="term" value="F:zinc ion binding"/>
    <property type="evidence" value="ECO:0007669"/>
    <property type="project" value="UniProtKB-UniRule"/>
</dbReference>